<sequence length="135" mass="16099">MNNEITKEMEIIWSDDENYSVDQKLESFKKLGLITTKTDLPQLLELLESPRNDFWTREMLSVLISKLGGPDYLHQLFNALKLNDEEEYDSDTLRFYLTEMAELHPEECKNVLTDLLSKEDFEHRKYAEWLLEFCK</sequence>
<evidence type="ECO:0000313" key="1">
    <source>
        <dbReference type="EMBL" id="RJR26785.1"/>
    </source>
</evidence>
<dbReference type="Gene3D" id="1.25.10.10">
    <property type="entry name" value="Leucine-rich Repeat Variant"/>
    <property type="match status" value="1"/>
</dbReference>
<name>A0A3A4ZBY3_UNCKA</name>
<evidence type="ECO:0008006" key="3">
    <source>
        <dbReference type="Google" id="ProtNLM"/>
    </source>
</evidence>
<reference evidence="1 2" key="1">
    <citation type="journal article" date="2017" name="ISME J.">
        <title>Energy and carbon metabolisms in a deep terrestrial subsurface fluid microbial community.</title>
        <authorList>
            <person name="Momper L."/>
            <person name="Jungbluth S.P."/>
            <person name="Lee M.D."/>
            <person name="Amend J.P."/>
        </authorList>
    </citation>
    <scope>NUCLEOTIDE SEQUENCE [LARGE SCALE GENOMIC DNA]</scope>
    <source>
        <strain evidence="1">SURF_46</strain>
    </source>
</reference>
<dbReference type="EMBL" id="QZJF01000017">
    <property type="protein sequence ID" value="RJR26785.1"/>
    <property type="molecule type" value="Genomic_DNA"/>
</dbReference>
<comment type="caution">
    <text evidence="1">The sequence shown here is derived from an EMBL/GenBank/DDBJ whole genome shotgun (WGS) entry which is preliminary data.</text>
</comment>
<dbReference type="AlphaFoldDB" id="A0A3A4ZBY3"/>
<proteinExistence type="predicted"/>
<dbReference type="InterPro" id="IPR016024">
    <property type="entry name" value="ARM-type_fold"/>
</dbReference>
<evidence type="ECO:0000313" key="2">
    <source>
        <dbReference type="Proteomes" id="UP000265540"/>
    </source>
</evidence>
<dbReference type="Proteomes" id="UP000265540">
    <property type="component" value="Unassembled WGS sequence"/>
</dbReference>
<dbReference type="InterPro" id="IPR011989">
    <property type="entry name" value="ARM-like"/>
</dbReference>
<dbReference type="SUPFAM" id="SSF48371">
    <property type="entry name" value="ARM repeat"/>
    <property type="match status" value="1"/>
</dbReference>
<organism evidence="1 2">
    <name type="scientific">candidate division WWE3 bacterium</name>
    <dbReference type="NCBI Taxonomy" id="2053526"/>
    <lineage>
        <taxon>Bacteria</taxon>
        <taxon>Katanobacteria</taxon>
    </lineage>
</organism>
<protein>
    <recommendedName>
        <fullName evidence="3">HEAT repeat domain-containing protein</fullName>
    </recommendedName>
</protein>
<gene>
    <name evidence="1" type="ORF">C4561_03315</name>
</gene>
<accession>A0A3A4ZBY3</accession>